<gene>
    <name evidence="1" type="ORF">DIATSA_LOCUS4300</name>
</gene>
<reference evidence="1" key="2">
    <citation type="submission" date="2022-10" db="EMBL/GenBank/DDBJ databases">
        <authorList>
            <consortium name="ENA_rothamsted_submissions"/>
            <consortium name="culmorum"/>
            <person name="King R."/>
        </authorList>
    </citation>
    <scope>NUCLEOTIDE SEQUENCE</scope>
</reference>
<protein>
    <submittedName>
        <fullName evidence="1">Uncharacterized protein</fullName>
    </submittedName>
</protein>
<name>A0A9N9QZE0_9NEOP</name>
<accession>A0A9N9QZE0</accession>
<evidence type="ECO:0000313" key="2">
    <source>
        <dbReference type="Proteomes" id="UP001153714"/>
    </source>
</evidence>
<proteinExistence type="predicted"/>
<dbReference type="OrthoDB" id="5989141at2759"/>
<sequence length="157" mass="17979">MEEVKCIKQELSGLKESCEFNRNQSDRQALKISNLELKISNILKMESSIDATTYKINALEKGLALRDQWTRLNNIEVKGVPIKTNENIFSVIKSLTNEVGQSCRKYQINYIARVPMQNHKEKYIVINFVNRYIKEKFIAAAQAKKHITAADIGFGVN</sequence>
<dbReference type="Proteomes" id="UP001153714">
    <property type="component" value="Chromosome 15"/>
</dbReference>
<dbReference type="AlphaFoldDB" id="A0A9N9QZE0"/>
<dbReference type="EMBL" id="OU893346">
    <property type="protein sequence ID" value="CAG9786342.1"/>
    <property type="molecule type" value="Genomic_DNA"/>
</dbReference>
<organism evidence="1 2">
    <name type="scientific">Diatraea saccharalis</name>
    <name type="common">sugarcane borer</name>
    <dbReference type="NCBI Taxonomy" id="40085"/>
    <lineage>
        <taxon>Eukaryota</taxon>
        <taxon>Metazoa</taxon>
        <taxon>Ecdysozoa</taxon>
        <taxon>Arthropoda</taxon>
        <taxon>Hexapoda</taxon>
        <taxon>Insecta</taxon>
        <taxon>Pterygota</taxon>
        <taxon>Neoptera</taxon>
        <taxon>Endopterygota</taxon>
        <taxon>Lepidoptera</taxon>
        <taxon>Glossata</taxon>
        <taxon>Ditrysia</taxon>
        <taxon>Pyraloidea</taxon>
        <taxon>Crambidae</taxon>
        <taxon>Crambinae</taxon>
        <taxon>Diatraea</taxon>
    </lineage>
</organism>
<keyword evidence="2" id="KW-1185">Reference proteome</keyword>
<reference evidence="1" key="1">
    <citation type="submission" date="2021-12" db="EMBL/GenBank/DDBJ databases">
        <authorList>
            <person name="King R."/>
        </authorList>
    </citation>
    <scope>NUCLEOTIDE SEQUENCE</scope>
</reference>
<evidence type="ECO:0000313" key="1">
    <source>
        <dbReference type="EMBL" id="CAG9786342.1"/>
    </source>
</evidence>